<reference evidence="2" key="1">
    <citation type="thesis" date="2020" institute="ProQuest LLC" country="789 East Eisenhower Parkway, Ann Arbor, MI, USA">
        <title>Comparative Genomics and Chromosome Evolution.</title>
        <authorList>
            <person name="Mudd A.B."/>
        </authorList>
    </citation>
    <scope>NUCLEOTIDE SEQUENCE</scope>
    <source>
        <strain evidence="2">237g6f4</strain>
        <tissue evidence="2">Blood</tissue>
    </source>
</reference>
<gene>
    <name evidence="2" type="ORF">GDO81_023105</name>
</gene>
<evidence type="ECO:0000313" key="2">
    <source>
        <dbReference type="EMBL" id="KAG8544089.1"/>
    </source>
</evidence>
<feature type="region of interest" description="Disordered" evidence="1">
    <location>
        <begin position="76"/>
        <end position="97"/>
    </location>
</feature>
<proteinExistence type="predicted"/>
<dbReference type="AlphaFoldDB" id="A0AAV6Z3E6"/>
<feature type="compositionally biased region" description="Polar residues" evidence="1">
    <location>
        <begin position="77"/>
        <end position="86"/>
    </location>
</feature>
<sequence>MTAHNPRHNPTPSHPRVPFVHTYHPASNKILHILRRHWSILTRALPEIPEFQQPPLPCRKRPKNLRDSVIRADIGSNLRTPRQQFLRTPKKGTFKKT</sequence>
<dbReference type="Proteomes" id="UP000824782">
    <property type="component" value="Unassembled WGS sequence"/>
</dbReference>
<evidence type="ECO:0000313" key="3">
    <source>
        <dbReference type="Proteomes" id="UP000824782"/>
    </source>
</evidence>
<feature type="compositionally biased region" description="Basic residues" evidence="1">
    <location>
        <begin position="88"/>
        <end position="97"/>
    </location>
</feature>
<dbReference type="EMBL" id="WNYA01002577">
    <property type="protein sequence ID" value="KAG8544089.1"/>
    <property type="molecule type" value="Genomic_DNA"/>
</dbReference>
<accession>A0AAV6Z3E6</accession>
<protein>
    <submittedName>
        <fullName evidence="2">Uncharacterized protein</fullName>
    </submittedName>
</protein>
<keyword evidence="3" id="KW-1185">Reference proteome</keyword>
<comment type="caution">
    <text evidence="2">The sequence shown here is derived from an EMBL/GenBank/DDBJ whole genome shotgun (WGS) entry which is preliminary data.</text>
</comment>
<evidence type="ECO:0000256" key="1">
    <source>
        <dbReference type="SAM" id="MobiDB-lite"/>
    </source>
</evidence>
<organism evidence="2 3">
    <name type="scientific">Engystomops pustulosus</name>
    <name type="common">Tungara frog</name>
    <name type="synonym">Physalaemus pustulosus</name>
    <dbReference type="NCBI Taxonomy" id="76066"/>
    <lineage>
        <taxon>Eukaryota</taxon>
        <taxon>Metazoa</taxon>
        <taxon>Chordata</taxon>
        <taxon>Craniata</taxon>
        <taxon>Vertebrata</taxon>
        <taxon>Euteleostomi</taxon>
        <taxon>Amphibia</taxon>
        <taxon>Batrachia</taxon>
        <taxon>Anura</taxon>
        <taxon>Neobatrachia</taxon>
        <taxon>Hyloidea</taxon>
        <taxon>Leptodactylidae</taxon>
        <taxon>Leiuperinae</taxon>
        <taxon>Engystomops</taxon>
    </lineage>
</organism>
<name>A0AAV6Z3E6_ENGPU</name>